<dbReference type="Pfam" id="PF05137">
    <property type="entry name" value="PilN"/>
    <property type="match status" value="1"/>
</dbReference>
<dbReference type="InterPro" id="IPR007813">
    <property type="entry name" value="PilN"/>
</dbReference>
<dbReference type="Proteomes" id="UP000263595">
    <property type="component" value="Unassembled WGS sequence"/>
</dbReference>
<dbReference type="RefSeq" id="WP_119146630.1">
    <property type="nucleotide sequence ID" value="NZ_CBCSFL010000004.1"/>
</dbReference>
<dbReference type="PANTHER" id="PTHR40278">
    <property type="entry name" value="DNA UTILIZATION PROTEIN HOFN"/>
    <property type="match status" value="1"/>
</dbReference>
<dbReference type="AlphaFoldDB" id="A0A383S1E2"/>
<keyword evidence="2" id="KW-1185">Reference proteome</keyword>
<protein>
    <submittedName>
        <fullName evidence="1">Fimbrial protein</fullName>
    </submittedName>
</protein>
<proteinExistence type="predicted"/>
<gene>
    <name evidence="1" type="ORF">CCOS865_05299</name>
</gene>
<name>A0A383S1E2_9PSED</name>
<sequence length="178" mass="19739">MIRLNLLPWRERQRLAAVRRFQRALIGSLLLALCAVMLLDALARQRGQLQAAAIAERQAAIVELDGQLEQLTEVRQAQDGVRARSASLAALRTEQVQLPRLLAELEQAFSSGLQLTELSVQDGRLHLLGLAASPAVIAQLMRDLQQSQLIEALELKHLRADSQGDEFLLVARVSALRR</sequence>
<organism evidence="1 2">
    <name type="scientific">Pseudomonas reidholzensis</name>
    <dbReference type="NCBI Taxonomy" id="1785162"/>
    <lineage>
        <taxon>Bacteria</taxon>
        <taxon>Pseudomonadati</taxon>
        <taxon>Pseudomonadota</taxon>
        <taxon>Gammaproteobacteria</taxon>
        <taxon>Pseudomonadales</taxon>
        <taxon>Pseudomonadaceae</taxon>
        <taxon>Pseudomonas</taxon>
    </lineage>
</organism>
<evidence type="ECO:0000313" key="1">
    <source>
        <dbReference type="EMBL" id="SYX93005.1"/>
    </source>
</evidence>
<dbReference type="EMBL" id="UNOZ01000039">
    <property type="protein sequence ID" value="SYX93005.1"/>
    <property type="molecule type" value="Genomic_DNA"/>
</dbReference>
<dbReference type="InterPro" id="IPR052534">
    <property type="entry name" value="Extracell_DNA_Util/SecSys_Comp"/>
</dbReference>
<reference evidence="2" key="1">
    <citation type="submission" date="2018-08" db="EMBL/GenBank/DDBJ databases">
        <authorList>
            <person name="Blom J."/>
        </authorList>
    </citation>
    <scope>NUCLEOTIDE SEQUENCE [LARGE SCALE GENOMIC DNA]</scope>
    <source>
        <strain evidence="2">CCOS 865</strain>
    </source>
</reference>
<evidence type="ECO:0000313" key="2">
    <source>
        <dbReference type="Proteomes" id="UP000263595"/>
    </source>
</evidence>
<dbReference type="OrthoDB" id="5296173at2"/>
<dbReference type="PANTHER" id="PTHR40278:SF1">
    <property type="entry name" value="DNA UTILIZATION PROTEIN HOFN"/>
    <property type="match status" value="1"/>
</dbReference>
<accession>A0A383S1E2</accession>